<proteinExistence type="predicted"/>
<accession>A0A3L6KRB2</accession>
<comment type="caution">
    <text evidence="1">The sequence shown here is derived from an EMBL/GenBank/DDBJ whole genome shotgun (WGS) entry which is preliminary data.</text>
</comment>
<protein>
    <submittedName>
        <fullName evidence="1">Uncharacterized protein</fullName>
    </submittedName>
</protein>
<evidence type="ECO:0000313" key="1">
    <source>
        <dbReference type="EMBL" id="RHW67099.1"/>
    </source>
</evidence>
<reference evidence="1 2" key="1">
    <citation type="submission" date="2018-09" db="EMBL/GenBank/DDBJ databases">
        <title>whole genome sequence of T. equiperdum IVM-t1 strain.</title>
        <authorList>
            <person name="Suganuma K."/>
        </authorList>
    </citation>
    <scope>NUCLEOTIDE SEQUENCE [LARGE SCALE GENOMIC DNA]</scope>
    <source>
        <strain evidence="1 2">IVM-t1</strain>
    </source>
</reference>
<dbReference type="EMBL" id="QSBY01000015">
    <property type="protein sequence ID" value="RHW67099.1"/>
    <property type="molecule type" value="Genomic_DNA"/>
</dbReference>
<dbReference type="AlphaFoldDB" id="A0A3L6KRB2"/>
<dbReference type="Proteomes" id="UP000266743">
    <property type="component" value="Unassembled WGS sequence"/>
</dbReference>
<sequence length="454" mass="51088">MALNVVSMVIKINRVLLIGCVAYLLSRVVDGLIRGDDLLGRENHQRFSVLPNGNGIHLNFVIRKNRNCTDHHSSHSDEGIKDSISGISTAADAIPKKRSSTAPHHVKQPSSTGVMAVFTFGRPHLPNGAITDTFKKRLVHAVRMALLTGAPWIIVPCSRGERTNSEAFLRNMGSPGDLLFNDAVVEDLPPELQELAKQLRDSMRFAASLDEWIQSGNPIEHFARVANVEGTGVSIASPRLLRHGQSQWIIPEFVWVDRNESWVVNTKEDIKHGLLVLLRRVLQTDFYGENSESQSKQDADAAWLERGIFDIIVVGSMHNEGFLYSATSRELSFLSRSHRQSTVLQRQGRENLLVSWLSKNINVRITSAEDSVPEITVPEPWIVDAQPEPRALRKAWWLFRMLAPLSHTIHLNYCRWSACIRCSLTSVRIINFVFEFFAAIEAILTEKVNMLGYF</sequence>
<name>A0A3L6KRB2_9TRYP</name>
<evidence type="ECO:0000313" key="2">
    <source>
        <dbReference type="Proteomes" id="UP000266743"/>
    </source>
</evidence>
<gene>
    <name evidence="1" type="ORF">DPX39_000053500</name>
</gene>
<organism evidence="1 2">
    <name type="scientific">Trypanosoma brucei equiperdum</name>
    <dbReference type="NCBI Taxonomy" id="630700"/>
    <lineage>
        <taxon>Eukaryota</taxon>
        <taxon>Discoba</taxon>
        <taxon>Euglenozoa</taxon>
        <taxon>Kinetoplastea</taxon>
        <taxon>Metakinetoplastina</taxon>
        <taxon>Trypanosomatida</taxon>
        <taxon>Trypanosomatidae</taxon>
        <taxon>Trypanosoma</taxon>
    </lineage>
</organism>